<dbReference type="PANTHER" id="PTHR10983">
    <property type="entry name" value="1-ACYLGLYCEROL-3-PHOSPHATE ACYLTRANSFERASE-RELATED"/>
    <property type="match status" value="1"/>
</dbReference>
<feature type="domain" description="Phospholipid/glycerol acyltransferase" evidence="2">
    <location>
        <begin position="85"/>
        <end position="227"/>
    </location>
</feature>
<keyword evidence="1" id="KW-0472">Membrane</keyword>
<dbReference type="Pfam" id="PF01553">
    <property type="entry name" value="Acyltransferase"/>
    <property type="match status" value="1"/>
</dbReference>
<dbReference type="InterPro" id="IPR002123">
    <property type="entry name" value="Plipid/glycerol_acylTrfase"/>
</dbReference>
<keyword evidence="1" id="KW-0812">Transmembrane</keyword>
<dbReference type="GO" id="GO:0016746">
    <property type="term" value="F:acyltransferase activity"/>
    <property type="evidence" value="ECO:0007669"/>
    <property type="project" value="InterPro"/>
</dbReference>
<dbReference type="NCBIfam" id="NF010621">
    <property type="entry name" value="PRK14014.1"/>
    <property type="match status" value="1"/>
</dbReference>
<dbReference type="OrthoDB" id="319710at2"/>
<dbReference type="AlphaFoldDB" id="R4YSZ0"/>
<dbReference type="Proteomes" id="UP000032749">
    <property type="component" value="Chromosome"/>
</dbReference>
<name>R4YSZ0_OLEAN</name>
<keyword evidence="4" id="KW-1185">Reference proteome</keyword>
<evidence type="ECO:0000256" key="1">
    <source>
        <dbReference type="SAM" id="Phobius"/>
    </source>
</evidence>
<organism evidence="3 4">
    <name type="scientific">Oleispira antarctica RB-8</name>
    <dbReference type="NCBI Taxonomy" id="698738"/>
    <lineage>
        <taxon>Bacteria</taxon>
        <taxon>Pseudomonadati</taxon>
        <taxon>Pseudomonadota</taxon>
        <taxon>Gammaproteobacteria</taxon>
        <taxon>Oceanospirillales</taxon>
        <taxon>Oceanospirillaceae</taxon>
        <taxon>Oleispira</taxon>
    </lineage>
</organism>
<dbReference type="PATRIC" id="fig|698738.3.peg.2418"/>
<reference evidence="3 4" key="1">
    <citation type="journal article" date="2013" name="Nat. Commun.">
        <title>Genome sequence and functional genomic analysis of the oil-degrading bacterium Oleispira antarctica.</title>
        <authorList>
            <person name="Kube M."/>
            <person name="Chernikova T.N."/>
            <person name="Al-Ramahi Y."/>
            <person name="Beloqui A."/>
            <person name="Lopez-Cortez N."/>
            <person name="Guazzaroni M.E."/>
            <person name="Heipieper H.J."/>
            <person name="Klages S."/>
            <person name="Kotsyurbenko O.R."/>
            <person name="Langer I."/>
            <person name="Nechitaylo T.Y."/>
            <person name="Lunsdorf H."/>
            <person name="Fernandez M."/>
            <person name="Juarez S."/>
            <person name="Ciordia S."/>
            <person name="Singer A."/>
            <person name="Kagan O."/>
            <person name="Egorova O."/>
            <person name="Petit P.A."/>
            <person name="Stogios P."/>
            <person name="Kim Y."/>
            <person name="Tchigvintsev A."/>
            <person name="Flick R."/>
            <person name="Denaro R."/>
            <person name="Genovese M."/>
            <person name="Albar J.P."/>
            <person name="Reva O.N."/>
            <person name="Martinez-Gomariz M."/>
            <person name="Tran H."/>
            <person name="Ferrer M."/>
            <person name="Savchenko A."/>
            <person name="Yakunin A.F."/>
            <person name="Yakimov M.M."/>
            <person name="Golyshina O.V."/>
            <person name="Reinhardt R."/>
            <person name="Golyshin P.N."/>
        </authorList>
    </citation>
    <scope>NUCLEOTIDE SEQUENCE [LARGE SCALE GENOMIC DNA]</scope>
</reference>
<evidence type="ECO:0000313" key="4">
    <source>
        <dbReference type="Proteomes" id="UP000032749"/>
    </source>
</evidence>
<evidence type="ECO:0000313" key="3">
    <source>
        <dbReference type="EMBL" id="CCK76513.1"/>
    </source>
</evidence>
<accession>R4YSZ0</accession>
<gene>
    <name evidence="3" type="ORF">OLEAN_C23370</name>
</gene>
<dbReference type="SUPFAM" id="SSF69593">
    <property type="entry name" value="Glycerol-3-phosphate (1)-acyltransferase"/>
    <property type="match status" value="1"/>
</dbReference>
<feature type="transmembrane region" description="Helical" evidence="1">
    <location>
        <begin position="7"/>
        <end position="28"/>
    </location>
</feature>
<dbReference type="KEGG" id="oai:OLEAN_C23370"/>
<dbReference type="HOGENOM" id="CLU_054727_0_0_6"/>
<keyword evidence="1" id="KW-1133">Transmembrane helix</keyword>
<dbReference type="STRING" id="698738.OLEAN_C23370"/>
<protein>
    <recommendedName>
        <fullName evidence="2">Phospholipid/glycerol acyltransferase domain-containing protein</fullName>
    </recommendedName>
</protein>
<evidence type="ECO:0000259" key="2">
    <source>
        <dbReference type="SMART" id="SM00563"/>
    </source>
</evidence>
<proteinExistence type="predicted"/>
<dbReference type="PANTHER" id="PTHR10983:SF16">
    <property type="entry name" value="LYSOCARDIOLIPIN ACYLTRANSFERASE 1"/>
    <property type="match status" value="1"/>
</dbReference>
<dbReference type="SMART" id="SM00563">
    <property type="entry name" value="PlsC"/>
    <property type="match status" value="1"/>
</dbReference>
<sequence length="308" mass="35698">MREKITAIIASTLLFINVIFWCSILFLLTPIKFILPEIAVRKVMDPIFSTVAGAWISCNSGWMKLTQNTVWDIELPKNLNPKGWYFVSSNHQSWVDILALQHVLNGKIPFLKFFLKQELIRVPIMGQAWWALDFPFMKRFSKSYLEKHPEMKGKDIETTQEACKKFKHIPTSVMNFFEGTRFTPTKHDKQQSPYKHLLIPKSGGFAFALNAMGDKFQSLLDCTIVYPEGIPNFADFMHGRVPKVVVRIREIPIPAEFCQGDYENDVEFKQQFQGWVSDIWQDKDKQIESLSQKTLMKAEQPQAGHLNY</sequence>
<dbReference type="CDD" id="cd07990">
    <property type="entry name" value="LPLAT_LCLAT1-like"/>
    <property type="match status" value="1"/>
</dbReference>
<dbReference type="EMBL" id="FO203512">
    <property type="protein sequence ID" value="CCK76513.1"/>
    <property type="molecule type" value="Genomic_DNA"/>
</dbReference>